<keyword evidence="4" id="KW-1185">Reference proteome</keyword>
<sequence length="105" mass="11962">MAVNDNLKLYPSGRDSIIKRPDLMRDSETIPARLVHKCLNLCLTPHDLWHCRVHLLNQDRVYATEVRSSLKCGFSSHIVVNVAEMFDIMKAVAHRPAPEFPNCPP</sequence>
<reference evidence="2 4" key="3">
    <citation type="submission" date="2019-07" db="EMBL/GenBank/DDBJ databases">
        <authorList>
            <person name="Jastrzebski P J."/>
            <person name="Paukszto L."/>
            <person name="Jastrzebski P J."/>
        </authorList>
    </citation>
    <scope>NUCLEOTIDE SEQUENCE [LARGE SCALE GENOMIC DNA]</scope>
    <source>
        <strain evidence="2 4">WMS-il1</strain>
    </source>
</reference>
<evidence type="ECO:0000313" key="2">
    <source>
        <dbReference type="EMBL" id="VUZ40646.1"/>
    </source>
</evidence>
<organism evidence="5">
    <name type="scientific">Hymenolepis diminuta</name>
    <name type="common">Rat tapeworm</name>
    <dbReference type="NCBI Taxonomy" id="6216"/>
    <lineage>
        <taxon>Eukaryota</taxon>
        <taxon>Metazoa</taxon>
        <taxon>Spiralia</taxon>
        <taxon>Lophotrochozoa</taxon>
        <taxon>Platyhelminthes</taxon>
        <taxon>Cestoda</taxon>
        <taxon>Eucestoda</taxon>
        <taxon>Cyclophyllidea</taxon>
        <taxon>Hymenolepididae</taxon>
        <taxon>Hymenolepis</taxon>
    </lineage>
</organism>
<evidence type="ECO:0000313" key="5">
    <source>
        <dbReference type="WBParaSite" id="HDID_0000358901-mRNA-1"/>
    </source>
</evidence>
<name>A0A0R3SFH0_HYMDI</name>
<dbReference type="WBParaSite" id="HDID_0000358901-mRNA-1">
    <property type="protein sequence ID" value="HDID_0000358901-mRNA-1"/>
    <property type="gene ID" value="HDID_0000358901"/>
</dbReference>
<dbReference type="Proteomes" id="UP000274504">
    <property type="component" value="Unassembled WGS sequence"/>
</dbReference>
<evidence type="ECO:0000313" key="4">
    <source>
        <dbReference type="Proteomes" id="UP000321570"/>
    </source>
</evidence>
<reference evidence="1 3" key="2">
    <citation type="submission" date="2018-11" db="EMBL/GenBank/DDBJ databases">
        <authorList>
            <consortium name="Pathogen Informatics"/>
        </authorList>
    </citation>
    <scope>NUCLEOTIDE SEQUENCE [LARGE SCALE GENOMIC DNA]</scope>
</reference>
<evidence type="ECO:0000313" key="3">
    <source>
        <dbReference type="Proteomes" id="UP000274504"/>
    </source>
</evidence>
<dbReference type="Proteomes" id="UP000321570">
    <property type="component" value="Unassembled WGS sequence"/>
</dbReference>
<protein>
    <submittedName>
        <fullName evidence="1 5">Uncharacterized protein</fullName>
    </submittedName>
</protein>
<gene>
    <name evidence="1" type="ORF">HDID_LOCUS3587</name>
    <name evidence="2" type="ORF">WMSIL1_LOCUS1649</name>
</gene>
<evidence type="ECO:0000313" key="1">
    <source>
        <dbReference type="EMBL" id="VDL35505.1"/>
    </source>
</evidence>
<dbReference type="EMBL" id="UYSG01001124">
    <property type="protein sequence ID" value="VDL35505.1"/>
    <property type="molecule type" value="Genomic_DNA"/>
</dbReference>
<reference evidence="5" key="1">
    <citation type="submission" date="2017-02" db="UniProtKB">
        <authorList>
            <consortium name="WormBaseParasite"/>
        </authorList>
    </citation>
    <scope>IDENTIFICATION</scope>
</reference>
<accession>A0A0R3SFH0</accession>
<proteinExistence type="predicted"/>
<dbReference type="AlphaFoldDB" id="A0A0R3SFH0"/>
<dbReference type="EMBL" id="CABIJS010000037">
    <property type="protein sequence ID" value="VUZ40646.1"/>
    <property type="molecule type" value="Genomic_DNA"/>
</dbReference>